<evidence type="ECO:0000313" key="5">
    <source>
        <dbReference type="Proteomes" id="UP000432089"/>
    </source>
</evidence>
<reference evidence="4 5" key="1">
    <citation type="submission" date="2019-09" db="EMBL/GenBank/DDBJ databases">
        <title>YIM 132180 draft genome.</title>
        <authorList>
            <person name="Zhang K."/>
        </authorList>
    </citation>
    <scope>NUCLEOTIDE SEQUENCE [LARGE SCALE GENOMIC DNA]</scope>
    <source>
        <strain evidence="4 5">YIM 132180</strain>
    </source>
</reference>
<comment type="caution">
    <text evidence="4">The sequence shown here is derived from an EMBL/GenBank/DDBJ whole genome shotgun (WGS) entry which is preliminary data.</text>
</comment>
<dbReference type="PROSITE" id="PS51186">
    <property type="entry name" value="GNAT"/>
    <property type="match status" value="1"/>
</dbReference>
<dbReference type="CDD" id="cd04301">
    <property type="entry name" value="NAT_SF"/>
    <property type="match status" value="1"/>
</dbReference>
<keyword evidence="1 4" id="KW-0808">Transferase</keyword>
<dbReference type="PANTHER" id="PTHR43877">
    <property type="entry name" value="AMINOALKYLPHOSPHONATE N-ACETYLTRANSFERASE-RELATED-RELATED"/>
    <property type="match status" value="1"/>
</dbReference>
<dbReference type="GO" id="GO:0016747">
    <property type="term" value="F:acyltransferase activity, transferring groups other than amino-acyl groups"/>
    <property type="evidence" value="ECO:0007669"/>
    <property type="project" value="InterPro"/>
</dbReference>
<name>A0A7V7PPU8_9HYPH</name>
<evidence type="ECO:0000259" key="3">
    <source>
        <dbReference type="PROSITE" id="PS51186"/>
    </source>
</evidence>
<dbReference type="Pfam" id="PF00583">
    <property type="entry name" value="Acetyltransf_1"/>
    <property type="match status" value="1"/>
</dbReference>
<evidence type="ECO:0000256" key="1">
    <source>
        <dbReference type="ARBA" id="ARBA00022679"/>
    </source>
</evidence>
<dbReference type="Proteomes" id="UP000432089">
    <property type="component" value="Unassembled WGS sequence"/>
</dbReference>
<dbReference type="InterPro" id="IPR050832">
    <property type="entry name" value="Bact_Acetyltransf"/>
</dbReference>
<dbReference type="AlphaFoldDB" id="A0A7V7PPU8"/>
<dbReference type="InterPro" id="IPR016181">
    <property type="entry name" value="Acyl_CoA_acyltransferase"/>
</dbReference>
<accession>A0A7V7PPU8</accession>
<dbReference type="PANTHER" id="PTHR43877:SF2">
    <property type="entry name" value="AMINOALKYLPHOSPHONATE N-ACETYLTRANSFERASE-RELATED"/>
    <property type="match status" value="1"/>
</dbReference>
<evidence type="ECO:0000256" key="2">
    <source>
        <dbReference type="ARBA" id="ARBA00023315"/>
    </source>
</evidence>
<gene>
    <name evidence="4" type="ORF">F6X38_10690</name>
</gene>
<dbReference type="SUPFAM" id="SSF55729">
    <property type="entry name" value="Acyl-CoA N-acyltransferases (Nat)"/>
    <property type="match status" value="1"/>
</dbReference>
<feature type="domain" description="N-acetyltransferase" evidence="3">
    <location>
        <begin position="8"/>
        <end position="154"/>
    </location>
</feature>
<protein>
    <submittedName>
        <fullName evidence="4">GNAT family N-acetyltransferase</fullName>
    </submittedName>
</protein>
<dbReference type="InterPro" id="IPR000182">
    <property type="entry name" value="GNAT_dom"/>
</dbReference>
<proteinExistence type="predicted"/>
<dbReference type="Gene3D" id="3.40.630.30">
    <property type="match status" value="1"/>
</dbReference>
<keyword evidence="2" id="KW-0012">Acyltransferase</keyword>
<dbReference type="EMBL" id="VZDO01000007">
    <property type="protein sequence ID" value="KAB0680027.1"/>
    <property type="molecule type" value="Genomic_DNA"/>
</dbReference>
<keyword evidence="5" id="KW-1185">Reference proteome</keyword>
<dbReference type="RefSeq" id="WP_150969731.1">
    <property type="nucleotide sequence ID" value="NZ_VZDO01000007.1"/>
</dbReference>
<sequence>MKEAARRCILRAATAADREAIAAVWHASASLPDVGPPAMPTLRELRQRLDAELAAGWAVTVAVQDGAVVGFVALKPAECILAELFVRPDAIGGGLGQALLDHAKQAMPDGFTLYTRPANVRACRFYERAGLSFLRYGTHPRTGEPTVYYHWKGR</sequence>
<evidence type="ECO:0000313" key="4">
    <source>
        <dbReference type="EMBL" id="KAB0680027.1"/>
    </source>
</evidence>
<organism evidence="4 5">
    <name type="scientific">Plantimonas leprariae</name>
    <dbReference type="NCBI Taxonomy" id="2615207"/>
    <lineage>
        <taxon>Bacteria</taxon>
        <taxon>Pseudomonadati</taxon>
        <taxon>Pseudomonadota</taxon>
        <taxon>Alphaproteobacteria</taxon>
        <taxon>Hyphomicrobiales</taxon>
        <taxon>Aurantimonadaceae</taxon>
        <taxon>Plantimonas</taxon>
    </lineage>
</organism>